<evidence type="ECO:0000313" key="2">
    <source>
        <dbReference type="Proteomes" id="UP000003711"/>
    </source>
</evidence>
<reference evidence="1 2" key="2">
    <citation type="submission" date="2009-01" db="EMBL/GenBank/DDBJ databases">
        <title>Draft genome sequence of Bacteroides cellulosilyticus (DSM 14838).</title>
        <authorList>
            <person name="Sudarsanam P."/>
            <person name="Ley R."/>
            <person name="Guruge J."/>
            <person name="Turnbaugh P.J."/>
            <person name="Mahowald M."/>
            <person name="Liep D."/>
            <person name="Gordon J."/>
        </authorList>
    </citation>
    <scope>NUCLEOTIDE SEQUENCE [LARGE SCALE GENOMIC DNA]</scope>
    <source>
        <strain evidence="1 2">DSM 14838</strain>
    </source>
</reference>
<protein>
    <submittedName>
        <fullName evidence="1">Uncharacterized protein</fullName>
    </submittedName>
</protein>
<evidence type="ECO:0000313" key="1">
    <source>
        <dbReference type="EMBL" id="EEF87439.1"/>
    </source>
</evidence>
<dbReference type="HOGENOM" id="CLU_3164420_0_0_10"/>
<gene>
    <name evidence="1" type="ORF">BACCELL_04957</name>
</gene>
<dbReference type="EMBL" id="ACCH01000401">
    <property type="protein sequence ID" value="EEF87439.1"/>
    <property type="molecule type" value="Genomic_DNA"/>
</dbReference>
<dbReference type="AlphaFoldDB" id="E2NKW3"/>
<proteinExistence type="predicted"/>
<accession>E2NKW3</accession>
<organism evidence="1 2">
    <name type="scientific">Bacteroides cellulosilyticus DSM 14838</name>
    <dbReference type="NCBI Taxonomy" id="537012"/>
    <lineage>
        <taxon>Bacteria</taxon>
        <taxon>Pseudomonadati</taxon>
        <taxon>Bacteroidota</taxon>
        <taxon>Bacteroidia</taxon>
        <taxon>Bacteroidales</taxon>
        <taxon>Bacteroidaceae</taxon>
        <taxon>Bacteroides</taxon>
    </lineage>
</organism>
<sequence>MKISDSEYAKVLQQAVSEIQTTRITIARQVNSTGIATINWTCPCKIW</sequence>
<name>E2NKW3_9BACE</name>
<dbReference type="Proteomes" id="UP000003711">
    <property type="component" value="Unassembled WGS sequence"/>
</dbReference>
<comment type="caution">
    <text evidence="1">The sequence shown here is derived from an EMBL/GenBank/DDBJ whole genome shotgun (WGS) entry which is preliminary data.</text>
</comment>
<reference evidence="1 2" key="1">
    <citation type="submission" date="2008-12" db="EMBL/GenBank/DDBJ databases">
        <authorList>
            <person name="Fulton L."/>
            <person name="Clifton S."/>
            <person name="Fulton B."/>
            <person name="Xu J."/>
            <person name="Minx P."/>
            <person name="Pepin K.H."/>
            <person name="Johnson M."/>
            <person name="Bhonagiri V."/>
            <person name="Nash W.E."/>
            <person name="Mardis E.R."/>
            <person name="Wilson R.K."/>
        </authorList>
    </citation>
    <scope>NUCLEOTIDE SEQUENCE [LARGE SCALE GENOMIC DNA]</scope>
    <source>
        <strain evidence="1 2">DSM 14838</strain>
    </source>
</reference>